<keyword evidence="4" id="KW-1185">Reference proteome</keyword>
<dbReference type="Proteomes" id="UP000245252">
    <property type="component" value="Unassembled WGS sequence"/>
</dbReference>
<dbReference type="InterPro" id="IPR033855">
    <property type="entry name" value="Protein_C"/>
</dbReference>
<feature type="domain" description="Peptidase S49" evidence="2">
    <location>
        <begin position="125"/>
        <end position="269"/>
    </location>
</feature>
<dbReference type="EMBL" id="QFBC01000006">
    <property type="protein sequence ID" value="PWE55447.1"/>
    <property type="molecule type" value="Genomic_DNA"/>
</dbReference>
<evidence type="ECO:0000259" key="2">
    <source>
        <dbReference type="Pfam" id="PF01343"/>
    </source>
</evidence>
<accession>A0A2U2DQ67</accession>
<proteinExistence type="inferred from homology"/>
<dbReference type="Gene3D" id="3.90.226.10">
    <property type="entry name" value="2-enoyl-CoA Hydratase, Chain A, domain 1"/>
    <property type="match status" value="1"/>
</dbReference>
<protein>
    <submittedName>
        <fullName evidence="3">S49 family peptidase</fullName>
    </submittedName>
</protein>
<dbReference type="GO" id="GO:0006508">
    <property type="term" value="P:proteolysis"/>
    <property type="evidence" value="ECO:0007669"/>
    <property type="project" value="InterPro"/>
</dbReference>
<dbReference type="PANTHER" id="PTHR42987">
    <property type="entry name" value="PEPTIDASE S49"/>
    <property type="match status" value="1"/>
</dbReference>
<evidence type="ECO:0000313" key="3">
    <source>
        <dbReference type="EMBL" id="PWE55447.1"/>
    </source>
</evidence>
<name>A0A2U2DQ67_9HYPH</name>
<gene>
    <name evidence="3" type="ORF">DEM27_15435</name>
</gene>
<dbReference type="Pfam" id="PF01343">
    <property type="entry name" value="Peptidase_S49"/>
    <property type="match status" value="1"/>
</dbReference>
<dbReference type="PANTHER" id="PTHR42987:SF4">
    <property type="entry name" value="PROTEASE SOHB-RELATED"/>
    <property type="match status" value="1"/>
</dbReference>
<organism evidence="3 4">
    <name type="scientific">Metarhizobium album</name>
    <dbReference type="NCBI Taxonomy" id="2182425"/>
    <lineage>
        <taxon>Bacteria</taxon>
        <taxon>Pseudomonadati</taxon>
        <taxon>Pseudomonadota</taxon>
        <taxon>Alphaproteobacteria</taxon>
        <taxon>Hyphomicrobiales</taxon>
        <taxon>Rhizobiaceae</taxon>
        <taxon>Metarhizobium</taxon>
    </lineage>
</organism>
<reference evidence="3 4" key="1">
    <citation type="submission" date="2018-05" db="EMBL/GenBank/DDBJ databases">
        <title>The draft genome of strain NS-104.</title>
        <authorList>
            <person name="Hang P."/>
            <person name="Jiang J."/>
        </authorList>
    </citation>
    <scope>NUCLEOTIDE SEQUENCE [LARGE SCALE GENOMIC DNA]</scope>
    <source>
        <strain evidence="3 4">NS-104</strain>
    </source>
</reference>
<dbReference type="CDD" id="cd07022">
    <property type="entry name" value="S49_Sppa_36K_type"/>
    <property type="match status" value="1"/>
</dbReference>
<evidence type="ECO:0000313" key="4">
    <source>
        <dbReference type="Proteomes" id="UP000245252"/>
    </source>
</evidence>
<sequence>MFTDYIGSSGWAMPPEKARELLSIAERSNEVSPQALEAYRSASLSRAERATERDGVAIIRIEGPLFKKANLFVSMSGATSYEMVRRDLQVALDDKGIHSIALYVDSPGGEANGCDELASAIYAARSKKPITAFVSGMAASGGYWIASAASRVVISDAAMLGSIGVVLGLPDRSEADRRRGVRTMEFVSSQSPGKRPDPSSDRGRAQIQTLVDDLAGVFVAAVAKHRGVSVDTVTRNFGGGGMKVGAKAVAAGMADDVGQFEAVIAGMIRNKGAAWPSRKEPTMSIQAASHAGIVAAAAAQETERCQSILTCQYAKSMPGLIHILAFETTVSHRDALTILAAIAGGMATAPISGTASRPEPGRISAEAAAAGWQKAVATTNGGASAEDLEQRKPKTTSDAWAAAIAQANRFA</sequence>
<dbReference type="InterPro" id="IPR029045">
    <property type="entry name" value="ClpP/crotonase-like_dom_sf"/>
</dbReference>
<dbReference type="InterPro" id="IPR002142">
    <property type="entry name" value="Peptidase_S49"/>
</dbReference>
<dbReference type="SUPFAM" id="SSF52096">
    <property type="entry name" value="ClpP/crotonase"/>
    <property type="match status" value="1"/>
</dbReference>
<dbReference type="GO" id="GO:0008233">
    <property type="term" value="F:peptidase activity"/>
    <property type="evidence" value="ECO:0007669"/>
    <property type="project" value="InterPro"/>
</dbReference>
<comment type="caution">
    <text evidence="3">The sequence shown here is derived from an EMBL/GenBank/DDBJ whole genome shotgun (WGS) entry which is preliminary data.</text>
</comment>
<evidence type="ECO:0000256" key="1">
    <source>
        <dbReference type="ARBA" id="ARBA00008683"/>
    </source>
</evidence>
<dbReference type="AlphaFoldDB" id="A0A2U2DQ67"/>
<comment type="similarity">
    <text evidence="1">Belongs to the peptidase S49 family.</text>
</comment>